<dbReference type="Pfam" id="PF13840">
    <property type="entry name" value="ACT_7"/>
    <property type="match status" value="1"/>
</dbReference>
<evidence type="ECO:0000259" key="1">
    <source>
        <dbReference type="Pfam" id="PF13840"/>
    </source>
</evidence>
<evidence type="ECO:0000313" key="2">
    <source>
        <dbReference type="EMBL" id="MFC5826266.1"/>
    </source>
</evidence>
<feature type="domain" description="CASTOR ACT" evidence="1">
    <location>
        <begin position="123"/>
        <end position="183"/>
    </location>
</feature>
<protein>
    <submittedName>
        <fullName evidence="2">ACT domain-containing protein</fullName>
    </submittedName>
</protein>
<accession>A0ABW1CNB5</accession>
<organism evidence="2 3">
    <name type="scientific">Nonomuraea insulae</name>
    <dbReference type="NCBI Taxonomy" id="1616787"/>
    <lineage>
        <taxon>Bacteria</taxon>
        <taxon>Bacillati</taxon>
        <taxon>Actinomycetota</taxon>
        <taxon>Actinomycetes</taxon>
        <taxon>Streptosporangiales</taxon>
        <taxon>Streptosporangiaceae</taxon>
        <taxon>Nonomuraea</taxon>
    </lineage>
</organism>
<dbReference type="SUPFAM" id="SSF55021">
    <property type="entry name" value="ACT-like"/>
    <property type="match status" value="1"/>
</dbReference>
<dbReference type="EMBL" id="JBHSPA010000024">
    <property type="protein sequence ID" value="MFC5826266.1"/>
    <property type="molecule type" value="Genomic_DNA"/>
</dbReference>
<comment type="caution">
    <text evidence="2">The sequence shown here is derived from an EMBL/GenBank/DDBJ whole genome shotgun (WGS) entry which is preliminary data.</text>
</comment>
<dbReference type="Gene3D" id="3.30.2130.10">
    <property type="entry name" value="VC0802-like"/>
    <property type="match status" value="1"/>
</dbReference>
<keyword evidence="3" id="KW-1185">Reference proteome</keyword>
<reference evidence="3" key="1">
    <citation type="journal article" date="2019" name="Int. J. Syst. Evol. Microbiol.">
        <title>The Global Catalogue of Microorganisms (GCM) 10K type strain sequencing project: providing services to taxonomists for standard genome sequencing and annotation.</title>
        <authorList>
            <consortium name="The Broad Institute Genomics Platform"/>
            <consortium name="The Broad Institute Genome Sequencing Center for Infectious Disease"/>
            <person name="Wu L."/>
            <person name="Ma J."/>
        </authorList>
    </citation>
    <scope>NUCLEOTIDE SEQUENCE [LARGE SCALE GENOMIC DNA]</scope>
    <source>
        <strain evidence="3">CCUG 53903</strain>
    </source>
</reference>
<evidence type="ECO:0000313" key="3">
    <source>
        <dbReference type="Proteomes" id="UP001596058"/>
    </source>
</evidence>
<name>A0ABW1CNB5_9ACTN</name>
<dbReference type="Proteomes" id="UP001596058">
    <property type="component" value="Unassembled WGS sequence"/>
</dbReference>
<dbReference type="InterPro" id="IPR045865">
    <property type="entry name" value="ACT-like_dom_sf"/>
</dbReference>
<proteinExistence type="predicted"/>
<sequence length="192" mass="20780">MTTGRLVDVAGQSVQGGVQPDGGAVRSPRGDHVLEPGVCRQFDEWISGAGWKNRRVTNDFPEGLTVRRPARPTLRLTVLPTVFTIEHLADRRHPRDDSWHALVRTSEGLTVIREASGQTATADRWIGIYDADAGHGLDVPGLLASVVQPLAESEVPVFVASTYQADLVLAPEPQRDRVVAALRAAGHEITGR</sequence>
<dbReference type="InterPro" id="IPR027795">
    <property type="entry name" value="CASTOR_ACT_dom"/>
</dbReference>
<dbReference type="RefSeq" id="WP_379515782.1">
    <property type="nucleotide sequence ID" value="NZ_JBHSPA010000024.1"/>
</dbReference>
<gene>
    <name evidence="2" type="ORF">ACFPZ3_20570</name>
</gene>